<accession>A0A2W0CMJ1</accession>
<dbReference type="GO" id="GO:0003824">
    <property type="term" value="F:catalytic activity"/>
    <property type="evidence" value="ECO:0007669"/>
    <property type="project" value="UniProtKB-ARBA"/>
</dbReference>
<proteinExistence type="predicted"/>
<comment type="caution">
    <text evidence="2">The sequence shown here is derived from an EMBL/GenBank/DDBJ whole genome shotgun (WGS) entry which is preliminary data.</text>
</comment>
<protein>
    <recommendedName>
        <fullName evidence="1">Aerobactin siderophore biosynthesis IucA/IucC-like C-terminal domain-containing protein</fullName>
    </recommendedName>
</protein>
<organism evidence="2 3">
    <name type="scientific">Paenibacillus illinoisensis</name>
    <dbReference type="NCBI Taxonomy" id="59845"/>
    <lineage>
        <taxon>Bacteria</taxon>
        <taxon>Bacillati</taxon>
        <taxon>Bacillota</taxon>
        <taxon>Bacilli</taxon>
        <taxon>Bacillales</taxon>
        <taxon>Paenibacillaceae</taxon>
        <taxon>Paenibacillus</taxon>
    </lineage>
</organism>
<sequence length="270" mass="30863">MGAINYTWLQQYGRITTVPGDEPVWEINMTELRQPEKARELLDVYNQHLQADSIRTAAVYFMHSVRGLMLGIHYMTALCDTWLDLSLENMKLQLEVQDGRAAFRFQLLDGTEHPHPAPVNLIDTAQSSWRKDILTAYYTEQLRPLIEEVASAGEANLGQMWSQLASMLRWYKMTALQMNIEEAERDAVIEGYEHVIALPASLLGMKKNLLSFKPVEIDNPHQPGETMLMKPVCCLHHQVYGGQNYCYSCPKLSKAERQKRYDDILASKSG</sequence>
<name>A0A2W0CMJ1_9BACL</name>
<evidence type="ECO:0000313" key="3">
    <source>
        <dbReference type="Proteomes" id="UP000247459"/>
    </source>
</evidence>
<dbReference type="OrthoDB" id="2819999at2"/>
<dbReference type="Proteomes" id="UP000247459">
    <property type="component" value="Unassembled WGS sequence"/>
</dbReference>
<dbReference type="AlphaFoldDB" id="A0A2W0CMJ1"/>
<dbReference type="EMBL" id="PRLG01000018">
    <property type="protein sequence ID" value="PYY29445.1"/>
    <property type="molecule type" value="Genomic_DNA"/>
</dbReference>
<dbReference type="Pfam" id="PF06276">
    <property type="entry name" value="FhuF"/>
    <property type="match status" value="1"/>
</dbReference>
<dbReference type="RefSeq" id="WP_110758562.1">
    <property type="nucleotide sequence ID" value="NZ_PRLG01000018.1"/>
</dbReference>
<evidence type="ECO:0000259" key="1">
    <source>
        <dbReference type="Pfam" id="PF06276"/>
    </source>
</evidence>
<dbReference type="InterPro" id="IPR022770">
    <property type="entry name" value="IucA/IucC-like_C"/>
</dbReference>
<feature type="domain" description="Aerobactin siderophore biosynthesis IucA/IucC-like C-terminal" evidence="1">
    <location>
        <begin position="79"/>
        <end position="181"/>
    </location>
</feature>
<gene>
    <name evidence="2" type="ORF">PIL02S_02399</name>
</gene>
<evidence type="ECO:0000313" key="2">
    <source>
        <dbReference type="EMBL" id="PYY29445.1"/>
    </source>
</evidence>
<reference evidence="2 3" key="1">
    <citation type="submission" date="2018-01" db="EMBL/GenBank/DDBJ databases">
        <title>Genome sequence of the PGP bacterium Paenibacillus illinoisensis E3.</title>
        <authorList>
            <person name="Rolli E."/>
            <person name="Marasco R."/>
            <person name="Bessem C."/>
            <person name="Michoud G."/>
            <person name="Gaiarsa S."/>
            <person name="Borin S."/>
            <person name="Daffonchio D."/>
        </authorList>
    </citation>
    <scope>NUCLEOTIDE SEQUENCE [LARGE SCALE GENOMIC DNA]</scope>
    <source>
        <strain evidence="2 3">E3</strain>
    </source>
</reference>